<dbReference type="NCBIfam" id="TIGR01322">
    <property type="entry name" value="scrB_fam"/>
    <property type="match status" value="1"/>
</dbReference>
<dbReference type="PANTHER" id="PTHR43101">
    <property type="entry name" value="BETA-FRUCTOSIDASE"/>
    <property type="match status" value="1"/>
</dbReference>
<name>A0A419V8M8_9BACL</name>
<dbReference type="InterPro" id="IPR023296">
    <property type="entry name" value="Glyco_hydro_beta-prop_sf"/>
</dbReference>
<keyword evidence="9" id="KW-0963">Cytoplasm</keyword>
<dbReference type="AlphaFoldDB" id="A0A419V8M8"/>
<dbReference type="GO" id="GO:0005737">
    <property type="term" value="C:cytoplasm"/>
    <property type="evidence" value="ECO:0007669"/>
    <property type="project" value="UniProtKB-SubCell"/>
</dbReference>
<dbReference type="Gene3D" id="2.60.120.560">
    <property type="entry name" value="Exo-inulinase, domain 1"/>
    <property type="match status" value="1"/>
</dbReference>
<gene>
    <name evidence="12" type="ORF">ATL39_0624</name>
</gene>
<keyword evidence="6 8" id="KW-0326">Glycosidase</keyword>
<comment type="similarity">
    <text evidence="2 8">Belongs to the glycosyl hydrolase 32 family.</text>
</comment>
<reference evidence="12 13" key="1">
    <citation type="submission" date="2018-09" db="EMBL/GenBank/DDBJ databases">
        <title>Genomic Encyclopedia of Archaeal and Bacterial Type Strains, Phase II (KMG-II): from individual species to whole genera.</title>
        <authorList>
            <person name="Goeker M."/>
        </authorList>
    </citation>
    <scope>NUCLEOTIDE SEQUENCE [LARGE SCALE GENOMIC DNA]</scope>
    <source>
        <strain evidence="12 13">DSM 17008</strain>
    </source>
</reference>
<evidence type="ECO:0000256" key="3">
    <source>
        <dbReference type="ARBA" id="ARBA00012758"/>
    </source>
</evidence>
<evidence type="ECO:0000256" key="8">
    <source>
        <dbReference type="RuleBase" id="RU362110"/>
    </source>
</evidence>
<accession>A0A419V8M8</accession>
<dbReference type="GO" id="GO:0005985">
    <property type="term" value="P:sucrose metabolic process"/>
    <property type="evidence" value="ECO:0007669"/>
    <property type="project" value="UniProtKB-UniPathway"/>
</dbReference>
<dbReference type="UniPathway" id="UPA00238"/>
<evidence type="ECO:0000256" key="6">
    <source>
        <dbReference type="ARBA" id="ARBA00023295"/>
    </source>
</evidence>
<dbReference type="InterPro" id="IPR013189">
    <property type="entry name" value="Glyco_hydro_32_C"/>
</dbReference>
<evidence type="ECO:0000259" key="11">
    <source>
        <dbReference type="Pfam" id="PF08244"/>
    </source>
</evidence>
<comment type="function">
    <text evidence="9">Enables the bacterium to metabolize sucrose as a sole carbon source.</text>
</comment>
<dbReference type="EC" id="3.2.1.26" evidence="3 8"/>
<comment type="pathway">
    <text evidence="1 9">Glycan biosynthesis; sucrose metabolism.</text>
</comment>
<dbReference type="InterPro" id="IPR001362">
    <property type="entry name" value="Glyco_hydro_32"/>
</dbReference>
<keyword evidence="5 8" id="KW-0378">Hydrolase</keyword>
<dbReference type="SUPFAM" id="SSF49899">
    <property type="entry name" value="Concanavalin A-like lectins/glucanases"/>
    <property type="match status" value="1"/>
</dbReference>
<evidence type="ECO:0000256" key="7">
    <source>
        <dbReference type="ARBA" id="ARBA00033367"/>
    </source>
</evidence>
<dbReference type="InterPro" id="IPR013320">
    <property type="entry name" value="ConA-like_dom_sf"/>
</dbReference>
<comment type="caution">
    <text evidence="12">The sequence shown here is derived from an EMBL/GenBank/DDBJ whole genome shotgun (WGS) entry which is preliminary data.</text>
</comment>
<evidence type="ECO:0000256" key="9">
    <source>
        <dbReference type="RuleBase" id="RU365015"/>
    </source>
</evidence>
<comment type="subcellular location">
    <subcellularLocation>
        <location evidence="9">Cytoplasm</location>
    </subcellularLocation>
</comment>
<organism evidence="12 13">
    <name type="scientific">Sinobaca qinghaiensis</name>
    <dbReference type="NCBI Taxonomy" id="342944"/>
    <lineage>
        <taxon>Bacteria</taxon>
        <taxon>Bacillati</taxon>
        <taxon>Bacillota</taxon>
        <taxon>Bacilli</taxon>
        <taxon>Bacillales</taxon>
        <taxon>Sporolactobacillaceae</taxon>
        <taxon>Sinobaca</taxon>
    </lineage>
</organism>
<evidence type="ECO:0000256" key="5">
    <source>
        <dbReference type="ARBA" id="ARBA00022801"/>
    </source>
</evidence>
<feature type="domain" description="Glycosyl hydrolase family 32 C-terminal" evidence="11">
    <location>
        <begin position="350"/>
        <end position="488"/>
    </location>
</feature>
<dbReference type="Gene3D" id="2.115.10.20">
    <property type="entry name" value="Glycosyl hydrolase domain, family 43"/>
    <property type="match status" value="1"/>
</dbReference>
<dbReference type="RefSeq" id="WP_120191813.1">
    <property type="nucleotide sequence ID" value="NZ_RAPK01000006.1"/>
</dbReference>
<dbReference type="EMBL" id="RAPK01000006">
    <property type="protein sequence ID" value="RKD76407.1"/>
    <property type="molecule type" value="Genomic_DNA"/>
</dbReference>
<keyword evidence="9" id="KW-0119">Carbohydrate metabolism</keyword>
<dbReference type="InterPro" id="IPR051214">
    <property type="entry name" value="GH32_Enzymes"/>
</dbReference>
<dbReference type="InterPro" id="IPR013148">
    <property type="entry name" value="Glyco_hydro_32_N"/>
</dbReference>
<feature type="domain" description="Glycosyl hydrolase family 32 N-terminal" evidence="10">
    <location>
        <begin position="36"/>
        <end position="325"/>
    </location>
</feature>
<dbReference type="Pfam" id="PF08244">
    <property type="entry name" value="Glyco_hydro_32C"/>
    <property type="match status" value="1"/>
</dbReference>
<evidence type="ECO:0000256" key="2">
    <source>
        <dbReference type="ARBA" id="ARBA00009902"/>
    </source>
</evidence>
<dbReference type="CDD" id="cd08996">
    <property type="entry name" value="GH32_FFase"/>
    <property type="match status" value="1"/>
</dbReference>
<dbReference type="SUPFAM" id="SSF75005">
    <property type="entry name" value="Arabinanase/levansucrase/invertase"/>
    <property type="match status" value="1"/>
</dbReference>
<protein>
    <recommendedName>
        <fullName evidence="4 8">Sucrose-6-phosphate hydrolase</fullName>
        <ecNumber evidence="3 8">3.2.1.26</ecNumber>
    </recommendedName>
    <alternativeName>
        <fullName evidence="7 9">Invertase</fullName>
    </alternativeName>
</protein>
<dbReference type="PANTHER" id="PTHR43101:SF1">
    <property type="entry name" value="BETA-FRUCTOSIDASE"/>
    <property type="match status" value="1"/>
</dbReference>
<evidence type="ECO:0000256" key="1">
    <source>
        <dbReference type="ARBA" id="ARBA00004914"/>
    </source>
</evidence>
<dbReference type="InterPro" id="IPR006232">
    <property type="entry name" value="Suc6P_hydrolase"/>
</dbReference>
<proteinExistence type="inferred from homology"/>
<dbReference type="GO" id="GO:0004564">
    <property type="term" value="F:beta-fructofuranosidase activity"/>
    <property type="evidence" value="ECO:0007669"/>
    <property type="project" value="UniProtKB-EC"/>
</dbReference>
<evidence type="ECO:0000313" key="13">
    <source>
        <dbReference type="Proteomes" id="UP000285120"/>
    </source>
</evidence>
<keyword evidence="13" id="KW-1185">Reference proteome</keyword>
<dbReference type="SMART" id="SM00640">
    <property type="entry name" value="Glyco_32"/>
    <property type="match status" value="1"/>
</dbReference>
<comment type="catalytic activity">
    <reaction evidence="8">
        <text>Hydrolysis of terminal non-reducing beta-D-fructofuranoside residues in beta-D-fructofuranosides.</text>
        <dbReference type="EC" id="3.2.1.26"/>
    </reaction>
</comment>
<dbReference type="Pfam" id="PF00251">
    <property type="entry name" value="Glyco_hydro_32N"/>
    <property type="match status" value="1"/>
</dbReference>
<dbReference type="Proteomes" id="UP000285120">
    <property type="component" value="Unassembled WGS sequence"/>
</dbReference>
<evidence type="ECO:0000313" key="12">
    <source>
        <dbReference type="EMBL" id="RKD76407.1"/>
    </source>
</evidence>
<sequence>MQKTTYNHEQMLKKGQAALQKNTGQLEDTVYRLDYHFMAPSGWLNDPNGLIQHKGIYHLFYQHHPYSADWGPMHWGHATSKDLITWQHEPIALAPSETYEYEAEKTEVGCFSGSAVTNGEELVLIYTGHVEGGEPKEVQAAATSSDGIHFTKNKNNPIISGPPSELSDDFRDPKVWKYENTWYMVVGTSKGENGAAALYSSKNLEDWNYAGTVLEGDGTQGDMWECPDLFPIGEKHALIVSPMNMENGKNIIIVGEMDYASGTFIPETLKEIDEGIDFYAAQTFADEKGRRILIAWMDTWDTDFPTKKEGWAGAMTIPREITLDSGNHPVFLPVPEMKELRIEHERHQIEMLKADSVRDINSNKNLANSFEIQTEIKWKKEEGKGRVGFILRASNDRKEQTLVYYDIEKQKLVVDTTNSGESAPALPCEISLKREDSLSLQIFIDTSSIEVFTEEGDAVITNRIYPNPSHTEAALFTTNTDIISTTVDTWNLKKVIK</sequence>
<evidence type="ECO:0000256" key="4">
    <source>
        <dbReference type="ARBA" id="ARBA00019623"/>
    </source>
</evidence>
<evidence type="ECO:0000259" key="10">
    <source>
        <dbReference type="Pfam" id="PF00251"/>
    </source>
</evidence>
<dbReference type="OrthoDB" id="9759709at2"/>